<keyword evidence="6" id="KW-0274">FAD</keyword>
<dbReference type="InterPro" id="IPR036250">
    <property type="entry name" value="AcylCo_DH-like_C"/>
</dbReference>
<evidence type="ECO:0000256" key="2">
    <source>
        <dbReference type="ARBA" id="ARBA00004275"/>
    </source>
</evidence>
<dbReference type="InterPro" id="IPR002655">
    <property type="entry name" value="Acyl-CoA_oxidase_C"/>
</dbReference>
<dbReference type="GO" id="GO:0071949">
    <property type="term" value="F:FAD binding"/>
    <property type="evidence" value="ECO:0007669"/>
    <property type="project" value="InterPro"/>
</dbReference>
<feature type="domain" description="Acyl-CoA oxidase C-alpha1" evidence="15">
    <location>
        <begin position="394"/>
        <end position="560"/>
    </location>
</feature>
<evidence type="ECO:0000259" key="15">
    <source>
        <dbReference type="Pfam" id="PF22924"/>
    </source>
</evidence>
<keyword evidence="9" id="KW-0443">Lipid metabolism</keyword>
<comment type="subcellular location">
    <subcellularLocation>
        <location evidence="2">Peroxisome</location>
    </subcellularLocation>
</comment>
<dbReference type="InterPro" id="IPR006091">
    <property type="entry name" value="Acyl-CoA_Oxase/DH_mid-dom"/>
</dbReference>
<dbReference type="Pfam" id="PF22924">
    <property type="entry name" value="ACOX_C_alpha1"/>
    <property type="match status" value="1"/>
</dbReference>
<feature type="domain" description="Acyl-CoA dehydrogenase/oxidase N-terminal" evidence="14">
    <location>
        <begin position="164"/>
        <end position="238"/>
    </location>
</feature>
<evidence type="ECO:0000259" key="12">
    <source>
        <dbReference type="Pfam" id="PF01756"/>
    </source>
</evidence>
<dbReference type="GO" id="GO:0005504">
    <property type="term" value="F:fatty acid binding"/>
    <property type="evidence" value="ECO:0007669"/>
    <property type="project" value="TreeGrafter"/>
</dbReference>
<dbReference type="GO" id="GO:0003997">
    <property type="term" value="F:acyl-CoA oxidase activity"/>
    <property type="evidence" value="ECO:0007669"/>
    <property type="project" value="UniProtKB-EC"/>
</dbReference>
<dbReference type="EC" id="1.3.3.6" evidence="4"/>
<dbReference type="InterPro" id="IPR009100">
    <property type="entry name" value="AcylCoA_DH/oxidase_NM_dom_sf"/>
</dbReference>
<dbReference type="SUPFAM" id="SSF47203">
    <property type="entry name" value="Acyl-CoA dehydrogenase C-terminal domain-like"/>
    <property type="match status" value="2"/>
</dbReference>
<evidence type="ECO:0000313" key="17">
    <source>
        <dbReference type="Proteomes" id="UP000035034"/>
    </source>
</evidence>
<dbReference type="STRING" id="1077974.GOEFS_041_00340"/>
<dbReference type="eggNOG" id="COG1960">
    <property type="taxonomic scope" value="Bacteria"/>
</dbReference>
<evidence type="ECO:0000259" key="13">
    <source>
        <dbReference type="Pfam" id="PF02770"/>
    </source>
</evidence>
<dbReference type="Pfam" id="PF02771">
    <property type="entry name" value="Acyl-CoA_dh_N"/>
    <property type="match status" value="1"/>
</dbReference>
<evidence type="ECO:0000259" key="14">
    <source>
        <dbReference type="Pfam" id="PF02771"/>
    </source>
</evidence>
<keyword evidence="8" id="KW-0560">Oxidoreductase</keyword>
<evidence type="ECO:0000256" key="10">
    <source>
        <dbReference type="ARBA" id="ARBA00023140"/>
    </source>
</evidence>
<evidence type="ECO:0000256" key="3">
    <source>
        <dbReference type="ARBA" id="ARBA00006288"/>
    </source>
</evidence>
<dbReference type="FunFam" id="2.40.110.10:FF:000005">
    <property type="entry name" value="Acyl-coenzyme A oxidase"/>
    <property type="match status" value="1"/>
</dbReference>
<dbReference type="InterPro" id="IPR055060">
    <property type="entry name" value="ACOX_C_alpha1"/>
</dbReference>
<feature type="domain" description="Acyl-CoA oxidase/dehydrogenase middle" evidence="13">
    <location>
        <begin position="244"/>
        <end position="358"/>
    </location>
</feature>
<evidence type="ECO:0000256" key="8">
    <source>
        <dbReference type="ARBA" id="ARBA00023002"/>
    </source>
</evidence>
<proteinExistence type="inferred from homology"/>
<evidence type="ECO:0000313" key="16">
    <source>
        <dbReference type="EMBL" id="GAB17880.1"/>
    </source>
</evidence>
<dbReference type="EMBL" id="BAEH01000041">
    <property type="protein sequence ID" value="GAB17880.1"/>
    <property type="molecule type" value="Genomic_DNA"/>
</dbReference>
<dbReference type="GO" id="GO:0033540">
    <property type="term" value="P:fatty acid beta-oxidation using acyl-CoA oxidase"/>
    <property type="evidence" value="ECO:0007669"/>
    <property type="project" value="TreeGrafter"/>
</dbReference>
<evidence type="ECO:0000256" key="4">
    <source>
        <dbReference type="ARBA" id="ARBA00012870"/>
    </source>
</evidence>
<dbReference type="AlphaFoldDB" id="H0QYH9"/>
<dbReference type="Gene3D" id="1.20.140.10">
    <property type="entry name" value="Butyryl-CoA Dehydrogenase, subunit A, domain 3"/>
    <property type="match status" value="2"/>
</dbReference>
<gene>
    <name evidence="16" type="ORF">GOEFS_041_00340</name>
</gene>
<dbReference type="PANTHER" id="PTHR10909">
    <property type="entry name" value="ELECTRON TRANSPORT OXIDOREDUCTASE"/>
    <property type="match status" value="1"/>
</dbReference>
<accession>H0QYH9</accession>
<dbReference type="GO" id="GO:0055088">
    <property type="term" value="P:lipid homeostasis"/>
    <property type="evidence" value="ECO:0007669"/>
    <property type="project" value="TreeGrafter"/>
</dbReference>
<comment type="cofactor">
    <cofactor evidence="1">
        <name>FAD</name>
        <dbReference type="ChEBI" id="CHEBI:57692"/>
    </cofactor>
</comment>
<evidence type="ECO:0000256" key="7">
    <source>
        <dbReference type="ARBA" id="ARBA00022832"/>
    </source>
</evidence>
<protein>
    <recommendedName>
        <fullName evidence="4">acyl-CoA oxidase</fullName>
        <ecNumber evidence="4">1.3.3.6</ecNumber>
    </recommendedName>
</protein>
<comment type="similarity">
    <text evidence="3">Belongs to the acyl-CoA oxidase family.</text>
</comment>
<keyword evidence="5" id="KW-0285">Flavoprotein</keyword>
<comment type="caution">
    <text evidence="16">The sequence shown here is derived from an EMBL/GenBank/DDBJ whole genome shotgun (WGS) entry which is preliminary data.</text>
</comment>
<keyword evidence="17" id="KW-1185">Reference proteome</keyword>
<evidence type="ECO:0000256" key="11">
    <source>
        <dbReference type="SAM" id="MobiDB-lite"/>
    </source>
</evidence>
<keyword evidence="10" id="KW-0576">Peroxisome</keyword>
<dbReference type="Gene3D" id="1.10.540.10">
    <property type="entry name" value="Acyl-CoA dehydrogenase/oxidase, N-terminal domain"/>
    <property type="match status" value="1"/>
</dbReference>
<evidence type="ECO:0000256" key="1">
    <source>
        <dbReference type="ARBA" id="ARBA00001974"/>
    </source>
</evidence>
<dbReference type="InterPro" id="IPR037069">
    <property type="entry name" value="AcylCoA_DH/ox_N_sf"/>
</dbReference>
<dbReference type="Pfam" id="PF02770">
    <property type="entry name" value="Acyl-CoA_dh_M"/>
    <property type="match status" value="1"/>
</dbReference>
<feature type="region of interest" description="Disordered" evidence="11">
    <location>
        <begin position="94"/>
        <end position="114"/>
    </location>
</feature>
<dbReference type="FunFam" id="1.20.140.10:FF:000010">
    <property type="entry name" value="Acyl-coenzyme A oxidase"/>
    <property type="match status" value="1"/>
</dbReference>
<dbReference type="InterPro" id="IPR013786">
    <property type="entry name" value="AcylCoA_DH/ox_N"/>
</dbReference>
<reference evidence="16 17" key="1">
    <citation type="submission" date="2011-12" db="EMBL/GenBank/DDBJ databases">
        <title>Whole genome shotgun sequence of Gordonia effusa NBRC 100432.</title>
        <authorList>
            <person name="Yoshida I."/>
            <person name="Takarada H."/>
            <person name="Hosoyama A."/>
            <person name="Tsuchikane K."/>
            <person name="Katsumata H."/>
            <person name="Yamazaki S."/>
            <person name="Fujita N."/>
        </authorList>
    </citation>
    <scope>NUCLEOTIDE SEQUENCE [LARGE SCALE GENOMIC DNA]</scope>
    <source>
        <strain evidence="16 17">NBRC 100432</strain>
    </source>
</reference>
<dbReference type="PIRSF" id="PIRSF000168">
    <property type="entry name" value="Acyl-CoA_oxidase"/>
    <property type="match status" value="1"/>
</dbReference>
<dbReference type="Pfam" id="PF01756">
    <property type="entry name" value="ACOX"/>
    <property type="match status" value="1"/>
</dbReference>
<evidence type="ECO:0000256" key="5">
    <source>
        <dbReference type="ARBA" id="ARBA00022630"/>
    </source>
</evidence>
<dbReference type="Proteomes" id="UP000035034">
    <property type="component" value="Unassembled WGS sequence"/>
</dbReference>
<dbReference type="Gene3D" id="2.40.110.10">
    <property type="entry name" value="Butyryl-CoA Dehydrogenase, subunit A, domain 2"/>
    <property type="match status" value="1"/>
</dbReference>
<feature type="domain" description="Acyl-CoA oxidase C-terminal" evidence="12">
    <location>
        <begin position="618"/>
        <end position="756"/>
    </location>
</feature>
<organism evidence="16 17">
    <name type="scientific">Gordonia effusa NBRC 100432</name>
    <dbReference type="NCBI Taxonomy" id="1077974"/>
    <lineage>
        <taxon>Bacteria</taxon>
        <taxon>Bacillati</taxon>
        <taxon>Actinomycetota</taxon>
        <taxon>Actinomycetes</taxon>
        <taxon>Mycobacteriales</taxon>
        <taxon>Gordoniaceae</taxon>
        <taxon>Gordonia</taxon>
    </lineage>
</organism>
<evidence type="ECO:0000256" key="6">
    <source>
        <dbReference type="ARBA" id="ARBA00022827"/>
    </source>
</evidence>
<evidence type="ECO:0000256" key="9">
    <source>
        <dbReference type="ARBA" id="ARBA00023098"/>
    </source>
</evidence>
<dbReference type="SUPFAM" id="SSF56645">
    <property type="entry name" value="Acyl-CoA dehydrogenase NM domain-like"/>
    <property type="match status" value="1"/>
</dbReference>
<dbReference type="InterPro" id="IPR046373">
    <property type="entry name" value="Acyl-CoA_Oxase/DH_mid-dom_sf"/>
</dbReference>
<dbReference type="FunFam" id="1.20.140.10:FF:000007">
    <property type="entry name" value="Acyl-coenzyme A oxidase"/>
    <property type="match status" value="1"/>
</dbReference>
<sequence length="761" mass="82782">MTGLRGRTPGYDDREGGEYHQLTSAHVPDGTEVTIRYARTCKPLLTCAHFSNRHDDTAQLDAARTPKGSLDLNFSWRGHTLAASRLRTVRAMAASADSAGPSTTISPDETPVPDDTVIEDGLRAALDGRWRATREDLRAGLDRADLLPDPSRTLAEARTNILAEMRELSSLNFAAAGFRTEHGGTGDVGASISAIEMLGYADLSLMVKSGVQWGLFGGAVENLGTKRHHDRYVADLISLDLLGCFAMTETGHGSNVQALETTATYDAAAREFVIHSPTPSARKDYIGGAAEHARVAAVFAQLITGGPGEEPTGHGVHCFIVPIRDENGADLPGVTTGDCGYKGGLSAVDNGRISFDQVRIPAENLLNKYGDVAADGTYSSPIENINRRFFTMLGTLIRGRVSVGATGGAAGRKALTLATRYALLRKQFDAPGEEDEITILDYRAHQRKLLPLIAKSYAITFAQNDLTSELHDVQTADLSIAELTDEDAERQRHLEGWAAGLKAYATWHASHAINVSREACGGAGYLDENQLPIIRGDIDVFTTFEGDNTVLTQLVGKELLSAYSDDVRGLNAGGWVRFVAGMARDVVAEKTAVRQVIQTILDNSDEETEDSALSERATQIRLFRNREDHLLRTCAQRLRRATEDDADPFEVFNNAQDHLLKVGQAHVERIVLESFISGIAECDSRSAAEVLDKVCDLFVYSALEADLSWFLMHRHVSVERAKAIRRGVNDLCEDLRPHARTLVDAFGIPEALLRAPMLEHG</sequence>
<dbReference type="InterPro" id="IPR012258">
    <property type="entry name" value="Acyl-CoA_oxidase"/>
</dbReference>
<name>H0QYH9_9ACTN</name>
<keyword evidence="7" id="KW-0276">Fatty acid metabolism</keyword>